<organism evidence="9 10">
    <name type="scientific">Paenibacillus baekrokdamisoli</name>
    <dbReference type="NCBI Taxonomy" id="1712516"/>
    <lineage>
        <taxon>Bacteria</taxon>
        <taxon>Bacillati</taxon>
        <taxon>Bacillota</taxon>
        <taxon>Bacilli</taxon>
        <taxon>Bacillales</taxon>
        <taxon>Paenibacillaceae</taxon>
        <taxon>Paenibacillus</taxon>
    </lineage>
</organism>
<dbReference type="Pfam" id="PF01636">
    <property type="entry name" value="APH"/>
    <property type="match status" value="1"/>
</dbReference>
<evidence type="ECO:0000256" key="2">
    <source>
        <dbReference type="ARBA" id="ARBA00002498"/>
    </source>
</evidence>
<dbReference type="GO" id="GO:0034071">
    <property type="term" value="F:aminoglycoside phosphotransferase activity"/>
    <property type="evidence" value="ECO:0007669"/>
    <property type="project" value="UniProtKB-EC"/>
</dbReference>
<comment type="catalytic activity">
    <reaction evidence="1">
        <text>a gentamycin + GTP = a gentamycin 2''-phosphate + GDP + H(+)</text>
        <dbReference type="Rhea" id="RHEA:48872"/>
        <dbReference type="ChEBI" id="CHEBI:15378"/>
        <dbReference type="ChEBI" id="CHEBI:37565"/>
        <dbReference type="ChEBI" id="CHEBI:58189"/>
        <dbReference type="ChEBI" id="CHEBI:90218"/>
        <dbReference type="ChEBI" id="CHEBI:90219"/>
        <dbReference type="EC" id="2.7.1.190"/>
    </reaction>
</comment>
<dbReference type="InterPro" id="IPR016181">
    <property type="entry name" value="Acyl_CoA_acyltransferase"/>
</dbReference>
<dbReference type="Proteomes" id="UP000275368">
    <property type="component" value="Chromosome"/>
</dbReference>
<dbReference type="SUPFAM" id="SSF55729">
    <property type="entry name" value="Acyl-CoA N-acyltransferases (Nat)"/>
    <property type="match status" value="1"/>
</dbReference>
<evidence type="ECO:0000256" key="6">
    <source>
        <dbReference type="ARBA" id="ARBA00023268"/>
    </source>
</evidence>
<name>A0A3G9IZE8_9BACL</name>
<evidence type="ECO:0000256" key="3">
    <source>
        <dbReference type="ARBA" id="ARBA00008487"/>
    </source>
</evidence>
<evidence type="ECO:0000256" key="4">
    <source>
        <dbReference type="ARBA" id="ARBA00011931"/>
    </source>
</evidence>
<proteinExistence type="inferred from homology"/>
<dbReference type="Pfam" id="PF13302">
    <property type="entry name" value="Acetyltransf_3"/>
    <property type="match status" value="1"/>
</dbReference>
<dbReference type="EC" id="2.7.1.190" evidence="4"/>
<keyword evidence="10" id="KW-1185">Reference proteome</keyword>
<comment type="function">
    <text evidence="2">Involved in resistance to gentamicin, tobramycin, and kanamycin. Tobramycin and kanamycin resistance is due to the ACC activity, specified by N-terminal region. The C-terminal region is a kinase that phosphorylates several 4,6-disubstituted aminoglycosides.</text>
</comment>
<dbReference type="GO" id="GO:0016747">
    <property type="term" value="F:acyltransferase activity, transferring groups other than amino-acyl groups"/>
    <property type="evidence" value="ECO:0007669"/>
    <property type="project" value="InterPro"/>
</dbReference>
<feature type="domain" description="Aminoglycoside phosphotransferase" evidence="7">
    <location>
        <begin position="31"/>
        <end position="235"/>
    </location>
</feature>
<reference evidence="9 10" key="1">
    <citation type="submission" date="2018-11" db="EMBL/GenBank/DDBJ databases">
        <title>Complete genome sequence of Paenibacillus baekrokdamisoli strain KCTC 33723.</title>
        <authorList>
            <person name="Kang S.W."/>
            <person name="Lee K.C."/>
            <person name="Kim K.K."/>
            <person name="Kim J.S."/>
            <person name="Kim D.S."/>
            <person name="Ko S.H."/>
            <person name="Yang S.H."/>
            <person name="Lee J.S."/>
        </authorList>
    </citation>
    <scope>NUCLEOTIDE SEQUENCE [LARGE SCALE GENOMIC DNA]</scope>
    <source>
        <strain evidence="9 10">KCTC 33723</strain>
    </source>
</reference>
<dbReference type="InterPro" id="IPR011009">
    <property type="entry name" value="Kinase-like_dom_sf"/>
</dbReference>
<evidence type="ECO:0000259" key="7">
    <source>
        <dbReference type="Pfam" id="PF01636"/>
    </source>
</evidence>
<dbReference type="Gene3D" id="3.40.630.30">
    <property type="match status" value="1"/>
</dbReference>
<protein>
    <recommendedName>
        <fullName evidence="5">Bifunctional AAC/APH</fullName>
        <ecNumber evidence="4">2.7.1.190</ecNumber>
    </recommendedName>
</protein>
<accession>A0A3G9IZE8</accession>
<gene>
    <name evidence="9" type="ORF">Back11_56520</name>
</gene>
<feature type="domain" description="N-acetyltransferase" evidence="8">
    <location>
        <begin position="322"/>
        <end position="448"/>
    </location>
</feature>
<dbReference type="OrthoDB" id="9812495at2"/>
<evidence type="ECO:0000256" key="5">
    <source>
        <dbReference type="ARBA" id="ARBA00014467"/>
    </source>
</evidence>
<evidence type="ECO:0000313" key="10">
    <source>
        <dbReference type="Proteomes" id="UP000275368"/>
    </source>
</evidence>
<comment type="similarity">
    <text evidence="3">In the C-terminal section; belongs to the aminoglycoside phosphotransferase family.</text>
</comment>
<sequence length="480" mass="56450">MMEHPLANIDWREQNQRLDDLLNREKITVESMRQGFEAEVMKINLDQDSFVLKRWNKDSKPNISMQYRLLIVMTELALPVPKPVAWGVNKDTDHQVLLTSYEGKPLSKFDVNTFTDFGTLLAKIHNTPVSENDSEYLPKHNFVDYHYWGIKEYPDLHEALEYLMGIASLKQDRIIHGDYHLDNVVEKDRQYRVIDWTNGQLGDRRFDFAKSILFSSIFFASAWKTAAFRKAYLEENPIPEEELEIFEAMVCLKWLLEHRKGYAKQDRIKFQRLQKIMKANALLQKWSIPELPKHKSIQKRKSSMLDPAFQQFPVLQSGNVFLKRIDAGHAEDMYQIYKSRVWSQDRVSVLITHFERDYFKKKAITWGIFSSNYDNRLVGVIHAVFNVKDQRVWFTYELNRSLDIVEIAKEAIKVMLAFMFETINMTRVVIEIEPDNKVVQSELLSIGFIHEGSFRQVPLRKANGKEMVELQMYTFCNALS</sequence>
<dbReference type="SUPFAM" id="SSF56112">
    <property type="entry name" value="Protein kinase-like (PK-like)"/>
    <property type="match status" value="1"/>
</dbReference>
<dbReference type="EMBL" id="AP019308">
    <property type="protein sequence ID" value="BBH24307.1"/>
    <property type="molecule type" value="Genomic_DNA"/>
</dbReference>
<evidence type="ECO:0000259" key="8">
    <source>
        <dbReference type="Pfam" id="PF13302"/>
    </source>
</evidence>
<dbReference type="Gene3D" id="3.90.1200.10">
    <property type="match status" value="1"/>
</dbReference>
<dbReference type="InterPro" id="IPR000182">
    <property type="entry name" value="GNAT_dom"/>
</dbReference>
<dbReference type="InterPro" id="IPR002575">
    <property type="entry name" value="Aminoglycoside_PTrfase"/>
</dbReference>
<dbReference type="KEGG" id="pbk:Back11_56520"/>
<dbReference type="AlphaFoldDB" id="A0A3G9IZE8"/>
<evidence type="ECO:0000313" key="9">
    <source>
        <dbReference type="EMBL" id="BBH24307.1"/>
    </source>
</evidence>
<keyword evidence="6" id="KW-0511">Multifunctional enzyme</keyword>
<evidence type="ECO:0000256" key="1">
    <source>
        <dbReference type="ARBA" id="ARBA00001735"/>
    </source>
</evidence>